<dbReference type="Proteomes" id="UP000002489">
    <property type="component" value="Unassembled WGS sequence"/>
</dbReference>
<dbReference type="InterPro" id="IPR052733">
    <property type="entry name" value="Chloroplast_QOR"/>
</dbReference>
<gene>
    <name evidence="1" type="primary">28952197</name>
</gene>
<dbReference type="STRING" id="426428.A0A0D2Y392"/>
<dbReference type="InterPro" id="IPR020843">
    <property type="entry name" value="ER"/>
</dbReference>
<dbReference type="CDD" id="cd05289">
    <property type="entry name" value="MDR_like_2"/>
    <property type="match status" value="1"/>
</dbReference>
<organism evidence="1 2">
    <name type="scientific">Fusarium oxysporum (strain Fo5176)</name>
    <name type="common">Fusarium vascular wilt</name>
    <dbReference type="NCBI Taxonomy" id="660025"/>
    <lineage>
        <taxon>Eukaryota</taxon>
        <taxon>Fungi</taxon>
        <taxon>Dikarya</taxon>
        <taxon>Ascomycota</taxon>
        <taxon>Pezizomycotina</taxon>
        <taxon>Sordariomycetes</taxon>
        <taxon>Hypocreomycetidae</taxon>
        <taxon>Hypocreales</taxon>
        <taxon>Nectriaceae</taxon>
        <taxon>Fusarium</taxon>
        <taxon>Fusarium oxysporum species complex</taxon>
    </lineage>
</organism>
<protein>
    <submittedName>
        <fullName evidence="1">Uncharacterized protein</fullName>
    </submittedName>
</protein>
<dbReference type="PANTHER" id="PTHR44013">
    <property type="entry name" value="ZINC-TYPE ALCOHOL DEHYDROGENASE-LIKE PROTEIN C16A3.02C"/>
    <property type="match status" value="1"/>
</dbReference>
<dbReference type="Pfam" id="PF13602">
    <property type="entry name" value="ADH_zinc_N_2"/>
    <property type="match status" value="1"/>
</dbReference>
<dbReference type="VEuPathDB" id="FungiDB:FOXG_10743"/>
<dbReference type="SUPFAM" id="SSF50129">
    <property type="entry name" value="GroES-like"/>
    <property type="match status" value="1"/>
</dbReference>
<dbReference type="Pfam" id="PF08240">
    <property type="entry name" value="ADH_N"/>
    <property type="match status" value="1"/>
</dbReference>
<reference evidence="2" key="1">
    <citation type="journal article" date="2012" name="Mol. Plant Microbe Interact.">
        <title>A highly conserved effector in Fusarium oxysporum is required for full virulence on Arabidopsis.</title>
        <authorList>
            <person name="Thatcher L.F."/>
            <person name="Gardiner D.M."/>
            <person name="Kazan K."/>
            <person name="Manners J."/>
        </authorList>
    </citation>
    <scope>NUCLEOTIDE SEQUENCE [LARGE SCALE GENOMIC DNA]</scope>
    <source>
        <strain evidence="2">Fo5176</strain>
    </source>
</reference>
<dbReference type="InterPro" id="IPR036291">
    <property type="entry name" value="NAD(P)-bd_dom_sf"/>
</dbReference>
<dbReference type="Gene3D" id="3.40.50.720">
    <property type="entry name" value="NAD(P)-binding Rossmann-like Domain"/>
    <property type="match status" value="1"/>
</dbReference>
<dbReference type="AlphaFoldDB" id="A0A0D2Y392"/>
<evidence type="ECO:0000313" key="1">
    <source>
        <dbReference type="EnsemblFungi" id="FOXG_10743P0"/>
    </source>
</evidence>
<name>A0A0D2Y392_FUSOF</name>
<dbReference type="InterPro" id="IPR013154">
    <property type="entry name" value="ADH-like_N"/>
</dbReference>
<dbReference type="SMART" id="SM00829">
    <property type="entry name" value="PKS_ER"/>
    <property type="match status" value="1"/>
</dbReference>
<dbReference type="InterPro" id="IPR011032">
    <property type="entry name" value="GroES-like_sf"/>
</dbReference>
<proteinExistence type="predicted"/>
<dbReference type="GO" id="GO:0016491">
    <property type="term" value="F:oxidoreductase activity"/>
    <property type="evidence" value="ECO:0007669"/>
    <property type="project" value="InterPro"/>
</dbReference>
<reference evidence="1" key="2">
    <citation type="submission" date="2025-08" db="UniProtKB">
        <authorList>
            <consortium name="EnsemblFungi"/>
        </authorList>
    </citation>
    <scope>IDENTIFICATION</scope>
    <source>
        <strain evidence="1">4287 / CBS 123668 / FGSC 9935 / NRRL 34936</strain>
    </source>
</reference>
<dbReference type="Gene3D" id="3.90.180.10">
    <property type="entry name" value="Medium-chain alcohol dehydrogenases, catalytic domain"/>
    <property type="match status" value="1"/>
</dbReference>
<dbReference type="EnsemblFungi" id="FOXG_10743T0">
    <property type="protein sequence ID" value="FOXG_10743P0"/>
    <property type="gene ID" value="FOXG_10743"/>
</dbReference>
<dbReference type="SUPFAM" id="SSF51735">
    <property type="entry name" value="NAD(P)-binding Rossmann-fold domains"/>
    <property type="match status" value="1"/>
</dbReference>
<dbReference type="PANTHER" id="PTHR44013:SF5">
    <property type="entry name" value="OXIDOREDUCTASE, PUTATIVE (AFU_ORTHOLOGUE AFUA_5G01290)-RELATED"/>
    <property type="match status" value="1"/>
</dbReference>
<accession>A0A0D2Y392</accession>
<evidence type="ECO:0000313" key="2">
    <source>
        <dbReference type="Proteomes" id="UP000002489"/>
    </source>
</evidence>
<sequence>MAPSNLPATMKAILQPDKHSHKLILSSQQPVPTPTHPQDVLVKVHATCPCKGELDWALWAPEFIGDKIPIPGQDLAGTVVSAPENSGFRPGDEVYARIEANRPGAGAEYVLARVSELAIKPKNLTWAETAASPISALTAYQGLFTRGGLNPEALRGDEAAREKNGKIRVLINGAAGGVGSWAVQLARIAGVKTITAVVGTQNIDFVRQLGATESIDYKKQSIGEWVAQDPASRQFDLVFDCIGMPSLAQTWYAVREGGTLVSVCAVPEQNRPEDVKKEANTVFFVIDPVGKDLDHITKLLEAGDIKPHIDSVVGLDDFEEAWEKVESGRTKGKVVVMVMKDE</sequence>